<evidence type="ECO:0000256" key="2">
    <source>
        <dbReference type="SAM" id="Phobius"/>
    </source>
</evidence>
<feature type="transmembrane region" description="Helical" evidence="2">
    <location>
        <begin position="123"/>
        <end position="145"/>
    </location>
</feature>
<keyword evidence="2" id="KW-0812">Transmembrane</keyword>
<organism evidence="4 5">
    <name type="scientific">Butyrivibrio fibrisolvens</name>
    <dbReference type="NCBI Taxonomy" id="831"/>
    <lineage>
        <taxon>Bacteria</taxon>
        <taxon>Bacillati</taxon>
        <taxon>Bacillota</taxon>
        <taxon>Clostridia</taxon>
        <taxon>Lachnospirales</taxon>
        <taxon>Lachnospiraceae</taxon>
        <taxon>Butyrivibrio</taxon>
    </lineage>
</organism>
<dbReference type="Proteomes" id="UP000182584">
    <property type="component" value="Unassembled WGS sequence"/>
</dbReference>
<protein>
    <submittedName>
        <fullName evidence="4">Zinc-ribbon domain-containing protein</fullName>
    </submittedName>
</protein>
<dbReference type="OrthoDB" id="2068580at2"/>
<feature type="region of interest" description="Disordered" evidence="1">
    <location>
        <begin position="94"/>
        <end position="118"/>
    </location>
</feature>
<evidence type="ECO:0000313" key="4">
    <source>
        <dbReference type="EMBL" id="SES19013.1"/>
    </source>
</evidence>
<evidence type="ECO:0000256" key="1">
    <source>
        <dbReference type="SAM" id="MobiDB-lite"/>
    </source>
</evidence>
<feature type="compositionally biased region" description="Low complexity" evidence="1">
    <location>
        <begin position="94"/>
        <end position="104"/>
    </location>
</feature>
<keyword evidence="2" id="KW-1133">Transmembrane helix</keyword>
<gene>
    <name evidence="4" type="ORF">SAMN04487884_12249</name>
</gene>
<evidence type="ECO:0000259" key="3">
    <source>
        <dbReference type="Pfam" id="PF13248"/>
    </source>
</evidence>
<dbReference type="eggNOG" id="ENOG5033MAV">
    <property type="taxonomic scope" value="Bacteria"/>
</dbReference>
<keyword evidence="2" id="KW-0472">Membrane</keyword>
<sequence>MYCGKCGKIVADSAKFCPYCGELFNKNTEQNKTDNPGTSTEQVAAGSYQAMNAGNSKATYQAQSTYQATGSYNAQNSYNTQNSYQSQNMYQNQYNQGYQQPGPQMQGGYGQEPPKKKKSHKGLVISLATILVLTGVGGAGGYKYLQKTHEEAYQKAIEEAKQAYADKDYEKAVSSYQSALDIKGEDETAKLGLDESNAMLKIDSATKKLAGLSSYDATVNYEMSINVEDATDGRSYNLTQSSEMTASNITGEDGNTIAYVTGDLITSADDNGNESNQSYEIYITRSGSVETSYSYTESTGWGGKLSTGATGGSSVVLGDIASLSYSFDKDKENDDYYVFTAANVNAENCSFLTNFCSISDKATDAGSQKMDVSLYLSREDGKISKIEISYPNLSMADVNTYYCNYSGKSLSISLEKLTYTVKITEWDSDETLSLPSDAVDALSIGGGLQTAVAFSTEPTEYLGINMVDTTFNDASFQVPASWTKYDSTSTAQDYLLNTDGTAYVSLVYIDKSYFRSKSDSKNMEAILESITDGVEVSEPVDVTIDGEDALRFGITASGSSASINGVIYVVPCGDGYMVIEYVMYSGVENIWQSQFNAFIESIDV</sequence>
<evidence type="ECO:0000313" key="5">
    <source>
        <dbReference type="Proteomes" id="UP000182584"/>
    </source>
</evidence>
<dbReference type="AlphaFoldDB" id="A0A1H9VCK7"/>
<name>A0A1H9VCK7_BUTFI</name>
<dbReference type="InterPro" id="IPR059113">
    <property type="entry name" value="Znf_ribbon"/>
</dbReference>
<dbReference type="Pfam" id="PF13248">
    <property type="entry name" value="Zn_ribbon_3"/>
    <property type="match status" value="1"/>
</dbReference>
<proteinExistence type="predicted"/>
<reference evidence="4 5" key="1">
    <citation type="submission" date="2016-10" db="EMBL/GenBank/DDBJ databases">
        <authorList>
            <person name="de Groot N.N."/>
        </authorList>
    </citation>
    <scope>NUCLEOTIDE SEQUENCE [LARGE SCALE GENOMIC DNA]</scope>
    <source>
        <strain evidence="4 5">AR40</strain>
    </source>
</reference>
<accession>A0A1H9VCK7</accession>
<feature type="domain" description="Putative zinc-ribbon" evidence="3">
    <location>
        <begin position="2"/>
        <end position="23"/>
    </location>
</feature>
<dbReference type="EMBL" id="FOGJ01000022">
    <property type="protein sequence ID" value="SES19013.1"/>
    <property type="molecule type" value="Genomic_DNA"/>
</dbReference>
<dbReference type="RefSeq" id="WP_081357160.1">
    <property type="nucleotide sequence ID" value="NZ_FOGJ01000022.1"/>
</dbReference>